<evidence type="ECO:0000313" key="2">
    <source>
        <dbReference type="Proteomes" id="UP000289437"/>
    </source>
</evidence>
<reference evidence="1 2" key="1">
    <citation type="submission" date="2018-11" db="EMBL/GenBank/DDBJ databases">
        <authorList>
            <person name="Mardanov A.V."/>
            <person name="Ravin N.V."/>
            <person name="Dedysh S.N."/>
        </authorList>
    </citation>
    <scope>NUCLEOTIDE SEQUENCE [LARGE SCALE GENOMIC DNA]</scope>
    <source>
        <strain evidence="1 2">AF10</strain>
    </source>
</reference>
<gene>
    <name evidence="1" type="ORF">GRAN_3796</name>
</gene>
<reference evidence="2" key="2">
    <citation type="submission" date="2019-02" db="EMBL/GenBank/DDBJ databases">
        <title>Granulicella sibirica sp. nov., a psychrotolerant acidobacterium isolated from an organic soil layer in forested tundra, West Siberia.</title>
        <authorList>
            <person name="Oshkin I.Y."/>
            <person name="Kulichevskaya I.S."/>
            <person name="Rijpstra W.I.C."/>
            <person name="Sinninghe Damste J.S."/>
            <person name="Rakitin A.L."/>
            <person name="Ravin N.V."/>
            <person name="Dedysh S.N."/>
        </authorList>
    </citation>
    <scope>NUCLEOTIDE SEQUENCE [LARGE SCALE GENOMIC DNA]</scope>
    <source>
        <strain evidence="2">AF10</strain>
    </source>
</reference>
<dbReference type="EMBL" id="RDSM01000003">
    <property type="protein sequence ID" value="RXH54692.1"/>
    <property type="molecule type" value="Genomic_DNA"/>
</dbReference>
<protein>
    <submittedName>
        <fullName evidence="1">Uncharacterized protein</fullName>
    </submittedName>
</protein>
<keyword evidence="2" id="KW-1185">Reference proteome</keyword>
<dbReference type="Proteomes" id="UP000289437">
    <property type="component" value="Unassembled WGS sequence"/>
</dbReference>
<dbReference type="AlphaFoldDB" id="A0A4Q0SW88"/>
<proteinExistence type="predicted"/>
<evidence type="ECO:0000313" key="1">
    <source>
        <dbReference type="EMBL" id="RXH54692.1"/>
    </source>
</evidence>
<accession>A0A4Q0SW88</accession>
<name>A0A4Q0SW88_9BACT</name>
<comment type="caution">
    <text evidence="1">The sequence shown here is derived from an EMBL/GenBank/DDBJ whole genome shotgun (WGS) entry which is preliminary data.</text>
</comment>
<organism evidence="1 2">
    <name type="scientific">Granulicella sibirica</name>
    <dbReference type="NCBI Taxonomy" id="2479048"/>
    <lineage>
        <taxon>Bacteria</taxon>
        <taxon>Pseudomonadati</taxon>
        <taxon>Acidobacteriota</taxon>
        <taxon>Terriglobia</taxon>
        <taxon>Terriglobales</taxon>
        <taxon>Acidobacteriaceae</taxon>
        <taxon>Granulicella</taxon>
    </lineage>
</organism>
<sequence>MMDRSGIVLCIAHSFFTWMASPGEHIGRMGGNVQLAH</sequence>